<evidence type="ECO:0000256" key="1">
    <source>
        <dbReference type="SAM" id="MobiDB-lite"/>
    </source>
</evidence>
<accession>A0AAD8STY7</accession>
<dbReference type="EMBL" id="JAUUTY010000003">
    <property type="protein sequence ID" value="KAK1663602.1"/>
    <property type="molecule type" value="Genomic_DNA"/>
</dbReference>
<keyword evidence="3" id="KW-1185">Reference proteome</keyword>
<comment type="caution">
    <text evidence="2">The sequence shown here is derived from an EMBL/GenBank/DDBJ whole genome shotgun (WGS) entry which is preliminary data.</text>
</comment>
<organism evidence="2 3">
    <name type="scientific">Lolium multiflorum</name>
    <name type="common">Italian ryegrass</name>
    <name type="synonym">Lolium perenne subsp. multiflorum</name>
    <dbReference type="NCBI Taxonomy" id="4521"/>
    <lineage>
        <taxon>Eukaryota</taxon>
        <taxon>Viridiplantae</taxon>
        <taxon>Streptophyta</taxon>
        <taxon>Embryophyta</taxon>
        <taxon>Tracheophyta</taxon>
        <taxon>Spermatophyta</taxon>
        <taxon>Magnoliopsida</taxon>
        <taxon>Liliopsida</taxon>
        <taxon>Poales</taxon>
        <taxon>Poaceae</taxon>
        <taxon>BOP clade</taxon>
        <taxon>Pooideae</taxon>
        <taxon>Poodae</taxon>
        <taxon>Poeae</taxon>
        <taxon>Poeae Chloroplast Group 2 (Poeae type)</taxon>
        <taxon>Loliodinae</taxon>
        <taxon>Loliinae</taxon>
        <taxon>Lolium</taxon>
    </lineage>
</organism>
<reference evidence="2" key="1">
    <citation type="submission" date="2023-07" db="EMBL/GenBank/DDBJ databases">
        <title>A chromosome-level genome assembly of Lolium multiflorum.</title>
        <authorList>
            <person name="Chen Y."/>
            <person name="Copetti D."/>
            <person name="Kolliker R."/>
            <person name="Studer B."/>
        </authorList>
    </citation>
    <scope>NUCLEOTIDE SEQUENCE</scope>
    <source>
        <strain evidence="2">02402/16</strain>
        <tissue evidence="2">Leaf</tissue>
    </source>
</reference>
<name>A0AAD8STY7_LOLMU</name>
<dbReference type="AlphaFoldDB" id="A0AAD8STY7"/>
<feature type="compositionally biased region" description="Acidic residues" evidence="1">
    <location>
        <begin position="234"/>
        <end position="262"/>
    </location>
</feature>
<proteinExistence type="predicted"/>
<dbReference type="Proteomes" id="UP001231189">
    <property type="component" value="Unassembled WGS sequence"/>
</dbReference>
<gene>
    <name evidence="2" type="ORF">QYE76_051761</name>
</gene>
<feature type="region of interest" description="Disordered" evidence="1">
    <location>
        <begin position="231"/>
        <end position="262"/>
    </location>
</feature>
<evidence type="ECO:0000313" key="3">
    <source>
        <dbReference type="Proteomes" id="UP001231189"/>
    </source>
</evidence>
<protein>
    <submittedName>
        <fullName evidence="2">Uncharacterized protein</fullName>
    </submittedName>
</protein>
<evidence type="ECO:0000313" key="2">
    <source>
        <dbReference type="EMBL" id="KAK1663602.1"/>
    </source>
</evidence>
<sequence length="285" mass="32345">MEANTKFYQLGNGGSLVFDRDLDALSDLLDRPHPKFHGVEINDQPGGELQWVITADLRGKMEPPTERILFSIKESNWLDGLARALQEALARLCGQHVTELQGTRFAHFARHDTSGEPMALSSHPVGTRFAHFARHDTSGEPMALSSHPVLKYHVEHLDFMLHETRKELDNARVYANQTHLALAQHADAFKILSKDRKSLRQQRAKKDATIARLRAKIVSLEATVKAQEDQLREMEEEGEDIQGGEAFMSDDDDFEEDEYTDVEDYEFLEAGEDDFIPIDVDDDDE</sequence>